<comment type="caution">
    <text evidence="4">The sequence shown here is derived from an EMBL/GenBank/DDBJ whole genome shotgun (WGS) entry which is preliminary data.</text>
</comment>
<keyword evidence="2" id="KW-1133">Transmembrane helix</keyword>
<dbReference type="CDD" id="cd11304">
    <property type="entry name" value="Cadherin_repeat"/>
    <property type="match status" value="1"/>
</dbReference>
<keyword evidence="2" id="KW-0472">Membrane</keyword>
<organism evidence="4 5">
    <name type="scientific">Albula glossodonta</name>
    <name type="common">roundjaw bonefish</name>
    <dbReference type="NCBI Taxonomy" id="121402"/>
    <lineage>
        <taxon>Eukaryota</taxon>
        <taxon>Metazoa</taxon>
        <taxon>Chordata</taxon>
        <taxon>Craniata</taxon>
        <taxon>Vertebrata</taxon>
        <taxon>Euteleostomi</taxon>
        <taxon>Actinopterygii</taxon>
        <taxon>Neopterygii</taxon>
        <taxon>Teleostei</taxon>
        <taxon>Albuliformes</taxon>
        <taxon>Albulidae</taxon>
        <taxon>Albula</taxon>
    </lineage>
</organism>
<name>A0A8T2P4D7_9TELE</name>
<keyword evidence="2" id="KW-0812">Transmembrane</keyword>
<dbReference type="GO" id="GO:0005886">
    <property type="term" value="C:plasma membrane"/>
    <property type="evidence" value="ECO:0007669"/>
    <property type="project" value="TreeGrafter"/>
</dbReference>
<proteinExistence type="predicted"/>
<dbReference type="OrthoDB" id="6252479at2759"/>
<dbReference type="InterPro" id="IPR032455">
    <property type="entry name" value="Cadherin_C"/>
</dbReference>
<evidence type="ECO:0000313" key="5">
    <source>
        <dbReference type="Proteomes" id="UP000824540"/>
    </source>
</evidence>
<feature type="transmembrane region" description="Helical" evidence="2">
    <location>
        <begin position="77"/>
        <end position="99"/>
    </location>
</feature>
<evidence type="ECO:0000313" key="4">
    <source>
        <dbReference type="EMBL" id="KAG9346576.1"/>
    </source>
</evidence>
<reference evidence="4" key="1">
    <citation type="thesis" date="2021" institute="BYU ScholarsArchive" country="Provo, UT, USA">
        <title>Applications of and Algorithms for Genome Assembly and Genomic Analyses with an Emphasis on Marine Teleosts.</title>
        <authorList>
            <person name="Pickett B.D."/>
        </authorList>
    </citation>
    <scope>NUCLEOTIDE SEQUENCE</scope>
    <source>
        <strain evidence="4">HI-2016</strain>
    </source>
</reference>
<dbReference type="Pfam" id="PF16492">
    <property type="entry name" value="Cadherin_C_2"/>
    <property type="match status" value="1"/>
</dbReference>
<dbReference type="EMBL" id="JAFBMS010000015">
    <property type="protein sequence ID" value="KAG9346576.1"/>
    <property type="molecule type" value="Genomic_DNA"/>
</dbReference>
<dbReference type="Proteomes" id="UP000824540">
    <property type="component" value="Unassembled WGS sequence"/>
</dbReference>
<evidence type="ECO:0000256" key="1">
    <source>
        <dbReference type="ARBA" id="ARBA00023180"/>
    </source>
</evidence>
<feature type="domain" description="Cadherin cytoplasmic C-terminal" evidence="3">
    <location>
        <begin position="77"/>
        <end position="174"/>
    </location>
</feature>
<dbReference type="AlphaFoldDB" id="A0A8T2P4D7"/>
<dbReference type="PANTHER" id="PTHR24028">
    <property type="entry name" value="CADHERIN-87A"/>
    <property type="match status" value="1"/>
</dbReference>
<evidence type="ECO:0000259" key="3">
    <source>
        <dbReference type="Pfam" id="PF16492"/>
    </source>
</evidence>
<gene>
    <name evidence="4" type="ORF">JZ751_006887</name>
</gene>
<keyword evidence="1" id="KW-0325">Glycoprotein</keyword>
<keyword evidence="5" id="KW-1185">Reference proteome</keyword>
<sequence>MDKNSLISYSLLESTSQGIPASSYFYINTENEIKDNGEPVQSTTVTVGISIEDGVHEPISDLQMRAHEPPSKKNSKITFYLIISLASVSAVSFVTFVILTVKCIRNSGRGACCCIRRSDSDGYKNPNRNLQIQVNTDGPIKYVEVLGGDMMSQSQSFRSCFSPVSEYSDFTFVKPSSTSDFKDMINVLDASLPDSTWTFESQQVSNG</sequence>
<accession>A0A8T2P4D7</accession>
<evidence type="ECO:0000256" key="2">
    <source>
        <dbReference type="SAM" id="Phobius"/>
    </source>
</evidence>
<protein>
    <recommendedName>
        <fullName evidence="3">Cadherin cytoplasmic C-terminal domain-containing protein</fullName>
    </recommendedName>
</protein>
<dbReference type="PANTHER" id="PTHR24028:SF236">
    <property type="entry name" value="PROTOCADHERIN GAMMA-C3"/>
    <property type="match status" value="1"/>
</dbReference>
<dbReference type="GO" id="GO:0007155">
    <property type="term" value="P:cell adhesion"/>
    <property type="evidence" value="ECO:0007669"/>
    <property type="project" value="TreeGrafter"/>
</dbReference>
<dbReference type="InterPro" id="IPR050174">
    <property type="entry name" value="Protocadherin/Cadherin-CA"/>
</dbReference>